<evidence type="ECO:0000313" key="20">
    <source>
        <dbReference type="Proteomes" id="UP000747110"/>
    </source>
</evidence>
<evidence type="ECO:0000259" key="17">
    <source>
        <dbReference type="PROSITE" id="PS50968"/>
    </source>
</evidence>
<evidence type="ECO:0000256" key="8">
    <source>
        <dbReference type="ARBA" id="ARBA00022679"/>
    </source>
</evidence>
<organism evidence="18 20">
    <name type="scientific">Volvox reticuliferus</name>
    <dbReference type="NCBI Taxonomy" id="1737510"/>
    <lineage>
        <taxon>Eukaryota</taxon>
        <taxon>Viridiplantae</taxon>
        <taxon>Chlorophyta</taxon>
        <taxon>core chlorophytes</taxon>
        <taxon>Chlorophyceae</taxon>
        <taxon>CS clade</taxon>
        <taxon>Chlamydomonadales</taxon>
        <taxon>Volvocaceae</taxon>
        <taxon>Volvox</taxon>
    </lineage>
</organism>
<dbReference type="GO" id="GO:0033512">
    <property type="term" value="P:L-lysine catabolic process to acetyl-CoA via saccharopine"/>
    <property type="evidence" value="ECO:0007669"/>
    <property type="project" value="UniProtKB-UniPathway"/>
</dbReference>
<comment type="subunit">
    <text evidence="5">Forms a 24-polypeptide structural core with octahedral symmetry.</text>
</comment>
<dbReference type="GO" id="GO:0006099">
    <property type="term" value="P:tricarboxylic acid cycle"/>
    <property type="evidence" value="ECO:0007669"/>
    <property type="project" value="UniProtKB-KW"/>
</dbReference>
<dbReference type="Gene3D" id="3.30.559.10">
    <property type="entry name" value="Chloramphenicol acetyltransferase-like domain"/>
    <property type="match status" value="1"/>
</dbReference>
<evidence type="ECO:0000256" key="10">
    <source>
        <dbReference type="ARBA" id="ARBA00022946"/>
    </source>
</evidence>
<dbReference type="AlphaFoldDB" id="A0A8J4FP00"/>
<comment type="similarity">
    <text evidence="4">Belongs to the 2-oxoacid dehydrogenase family.</text>
</comment>
<evidence type="ECO:0000313" key="18">
    <source>
        <dbReference type="EMBL" id="GIL83028.1"/>
    </source>
</evidence>
<dbReference type="UniPathway" id="UPA00868">
    <property type="reaction ID" value="UER00840"/>
</dbReference>
<evidence type="ECO:0000256" key="16">
    <source>
        <dbReference type="SAM" id="MobiDB-lite"/>
    </source>
</evidence>
<dbReference type="SUPFAM" id="SSF52777">
    <property type="entry name" value="CoA-dependent acyltransferases"/>
    <property type="match status" value="1"/>
</dbReference>
<dbReference type="Pfam" id="PF00364">
    <property type="entry name" value="Biotin_lipoyl"/>
    <property type="match status" value="1"/>
</dbReference>
<proteinExistence type="inferred from homology"/>
<evidence type="ECO:0000256" key="9">
    <source>
        <dbReference type="ARBA" id="ARBA00022823"/>
    </source>
</evidence>
<evidence type="ECO:0000256" key="7">
    <source>
        <dbReference type="ARBA" id="ARBA00022532"/>
    </source>
</evidence>
<dbReference type="Gene3D" id="2.40.50.100">
    <property type="match status" value="1"/>
</dbReference>
<dbReference type="NCBIfam" id="TIGR01347">
    <property type="entry name" value="sucB"/>
    <property type="match status" value="1"/>
</dbReference>
<keyword evidence="10" id="KW-0809">Transit peptide</keyword>
<evidence type="ECO:0000256" key="2">
    <source>
        <dbReference type="ARBA" id="ARBA00004173"/>
    </source>
</evidence>
<dbReference type="InterPro" id="IPR000089">
    <property type="entry name" value="Biotin_lipoyl"/>
</dbReference>
<feature type="compositionally biased region" description="Pro residues" evidence="16">
    <location>
        <begin position="168"/>
        <end position="198"/>
    </location>
</feature>
<protein>
    <recommendedName>
        <fullName evidence="6">dihydrolipoyllysine-residue succinyltransferase</fullName>
        <ecNumber evidence="6">2.3.1.61</ecNumber>
    </recommendedName>
    <alternativeName>
        <fullName evidence="13">2-oxoglutarate dehydrogenase complex component E2</fullName>
    </alternativeName>
</protein>
<dbReference type="InterPro" id="IPR006255">
    <property type="entry name" value="SucB"/>
</dbReference>
<gene>
    <name evidence="18" type="ORF">Vretifemale_11843</name>
    <name evidence="19" type="ORF">Vretimale_8516</name>
</gene>
<keyword evidence="12" id="KW-0012">Acyltransferase</keyword>
<evidence type="ECO:0000256" key="13">
    <source>
        <dbReference type="ARBA" id="ARBA00032406"/>
    </source>
</evidence>
<comment type="pathway">
    <text evidence="3">Amino-acid degradation; L-lysine degradation via saccharopine pathway; glutaryl-CoA from L-lysine: step 6/6.</text>
</comment>
<dbReference type="SUPFAM" id="SSF51230">
    <property type="entry name" value="Single hybrid motif"/>
    <property type="match status" value="1"/>
</dbReference>
<dbReference type="InterPro" id="IPR050537">
    <property type="entry name" value="2-oxoacid_dehydrogenase"/>
</dbReference>
<dbReference type="PROSITE" id="PS50968">
    <property type="entry name" value="BIOTINYL_LIPOYL"/>
    <property type="match status" value="1"/>
</dbReference>
<dbReference type="Pfam" id="PF00198">
    <property type="entry name" value="2-oxoacid_dh"/>
    <property type="match status" value="1"/>
</dbReference>
<evidence type="ECO:0000313" key="19">
    <source>
        <dbReference type="EMBL" id="GIM03868.1"/>
    </source>
</evidence>
<dbReference type="EMBL" id="BNCQ01000014">
    <property type="protein sequence ID" value="GIM03868.1"/>
    <property type="molecule type" value="Genomic_DNA"/>
</dbReference>
<comment type="cofactor">
    <cofactor evidence="1">
        <name>(R)-lipoate</name>
        <dbReference type="ChEBI" id="CHEBI:83088"/>
    </cofactor>
</comment>
<dbReference type="EMBL" id="BNCP01000025">
    <property type="protein sequence ID" value="GIL83028.1"/>
    <property type="molecule type" value="Genomic_DNA"/>
</dbReference>
<evidence type="ECO:0000256" key="3">
    <source>
        <dbReference type="ARBA" id="ARBA00005145"/>
    </source>
</evidence>
<dbReference type="EC" id="2.3.1.61" evidence="6"/>
<comment type="subcellular location">
    <subcellularLocation>
        <location evidence="2">Mitochondrion</location>
    </subcellularLocation>
</comment>
<evidence type="ECO:0000256" key="15">
    <source>
        <dbReference type="ARBA" id="ARBA00052761"/>
    </source>
</evidence>
<evidence type="ECO:0000256" key="14">
    <source>
        <dbReference type="ARBA" id="ARBA00037426"/>
    </source>
</evidence>
<dbReference type="GO" id="GO:0004149">
    <property type="term" value="F:dihydrolipoyllysine-residue succinyltransferase activity"/>
    <property type="evidence" value="ECO:0007669"/>
    <property type="project" value="UniProtKB-EC"/>
</dbReference>
<dbReference type="InterPro" id="IPR011053">
    <property type="entry name" value="Single_hybrid_motif"/>
</dbReference>
<comment type="function">
    <text evidence="14">The 2-oxoglutarate dehydrogenase complex catalyzes the overall conversion of 2-oxoglutarate to succinyl-CoA and CO(2). It contains multiple copies of three enzymatic components: 2-oxoglutarate dehydrogenase (E1), dihydrolipoamide succinyltransferase (E2) and lipoamide dehydrogenase (E3).</text>
</comment>
<evidence type="ECO:0000256" key="12">
    <source>
        <dbReference type="ARBA" id="ARBA00023315"/>
    </source>
</evidence>
<evidence type="ECO:0000256" key="6">
    <source>
        <dbReference type="ARBA" id="ARBA00012945"/>
    </source>
</evidence>
<dbReference type="OrthoDB" id="5391403at2759"/>
<reference evidence="18" key="1">
    <citation type="journal article" date="2021" name="Proc. Natl. Acad. Sci. U.S.A.">
        <title>Three genomes in the algal genus Volvox reveal the fate of a haploid sex-determining region after a transition to homothallism.</title>
        <authorList>
            <person name="Yamamoto K."/>
            <person name="Hamaji T."/>
            <person name="Kawai-Toyooka H."/>
            <person name="Matsuzaki R."/>
            <person name="Takahashi F."/>
            <person name="Nishimura Y."/>
            <person name="Kawachi M."/>
            <person name="Noguchi H."/>
            <person name="Minakuchi Y."/>
            <person name="Umen J.G."/>
            <person name="Toyoda A."/>
            <person name="Nozaki H."/>
        </authorList>
    </citation>
    <scope>NUCLEOTIDE SEQUENCE</scope>
    <source>
        <strain evidence="19">NIES-3785</strain>
        <strain evidence="18">NIES-3786</strain>
    </source>
</reference>
<name>A0A8J4FP00_9CHLO</name>
<dbReference type="InterPro" id="IPR001078">
    <property type="entry name" value="2-oxoacid_DH_actylTfrase"/>
</dbReference>
<evidence type="ECO:0000256" key="11">
    <source>
        <dbReference type="ARBA" id="ARBA00023128"/>
    </source>
</evidence>
<evidence type="ECO:0000256" key="4">
    <source>
        <dbReference type="ARBA" id="ARBA00007317"/>
    </source>
</evidence>
<dbReference type="CDD" id="cd06849">
    <property type="entry name" value="lipoyl_domain"/>
    <property type="match status" value="1"/>
</dbReference>
<keyword evidence="7" id="KW-0816">Tricarboxylic acid cycle</keyword>
<dbReference type="GO" id="GO:0005739">
    <property type="term" value="C:mitochondrion"/>
    <property type="evidence" value="ECO:0007669"/>
    <property type="project" value="UniProtKB-SubCell"/>
</dbReference>
<evidence type="ECO:0000256" key="1">
    <source>
        <dbReference type="ARBA" id="ARBA00001938"/>
    </source>
</evidence>
<sequence>MALRALRRAAGQLGSTLAQAQRAASVATAAELSPCCAELLARQSSSRTSNHVQEELLSFSTAARFRGIGTQLRGLQTSPLPLEAFDVKVPSMGESITEGTIATVLKKPGDPVKEDDIIAQIETDKVTIDVKYTGKASGVVSQVLINPSELVKVGQQVAVVETGAVPAAAPPPPPPPKPVEAPKPAAAAPPPQPEPAPAPARTSVAAPLPTSRPERRVKMTRLRMRVAERLKGAQNTYAMLSTFNEIDMSATIELRNTYKDVFLEKHNVKLGFMSVFVKAAAYALQEVPAVNAVIENEEIVFRDYYDISIAVATPKGLVVPVLRAADELSFADVEKNINLLGKKARDGTIGIDDMAGGTFTISNGGVYGSLLSTPIINPPQSAILGMHAIVDRPVAVKGKVEIRPVMNVALTYDHRLIDGREAVTFLRRIKDVVEDPRRLLLDI</sequence>
<dbReference type="Proteomes" id="UP000747110">
    <property type="component" value="Unassembled WGS sequence"/>
</dbReference>
<dbReference type="InterPro" id="IPR023213">
    <property type="entry name" value="CAT-like_dom_sf"/>
</dbReference>
<feature type="domain" description="Lipoyl-binding" evidence="17">
    <location>
        <begin position="84"/>
        <end position="161"/>
    </location>
</feature>
<keyword evidence="9" id="KW-0450">Lipoyl</keyword>
<keyword evidence="20" id="KW-1185">Reference proteome</keyword>
<dbReference type="PANTHER" id="PTHR43416">
    <property type="entry name" value="DIHYDROLIPOYLLYSINE-RESIDUE SUCCINYLTRANSFERASE COMPONENT OF 2-OXOGLUTARATE DEHYDROGENASE COMPLEX, MITOCHONDRIAL-RELATED"/>
    <property type="match status" value="1"/>
</dbReference>
<dbReference type="PANTHER" id="PTHR43416:SF5">
    <property type="entry name" value="DIHYDROLIPOYLLYSINE-RESIDUE SUCCINYLTRANSFERASE COMPONENT OF 2-OXOGLUTARATE DEHYDROGENASE COMPLEX, MITOCHONDRIAL"/>
    <property type="match status" value="1"/>
</dbReference>
<feature type="region of interest" description="Disordered" evidence="16">
    <location>
        <begin position="166"/>
        <end position="214"/>
    </location>
</feature>
<comment type="catalytic activity">
    <reaction evidence="15">
        <text>N(6)-[(R)-dihydrolipoyl]-L-lysyl-[protein] + succinyl-CoA = N(6)-[(R)-S(8)-succinyldihydrolipoyl]-L-lysyl-[protein] + CoA</text>
        <dbReference type="Rhea" id="RHEA:15213"/>
        <dbReference type="Rhea" id="RHEA-COMP:10475"/>
        <dbReference type="Rhea" id="RHEA-COMP:20092"/>
        <dbReference type="ChEBI" id="CHEBI:57287"/>
        <dbReference type="ChEBI" id="CHEBI:57292"/>
        <dbReference type="ChEBI" id="CHEBI:83100"/>
        <dbReference type="ChEBI" id="CHEBI:83120"/>
        <dbReference type="EC" id="2.3.1.61"/>
    </reaction>
</comment>
<dbReference type="FunFam" id="3.30.559.10:FF:000006">
    <property type="entry name" value="Dihydrolipoyllysine-residue succinyltransferase component of 2-oxoglutarate dehydrogenase complex, mitochondrial"/>
    <property type="match status" value="1"/>
</dbReference>
<dbReference type="GO" id="GO:0045252">
    <property type="term" value="C:oxoglutarate dehydrogenase complex"/>
    <property type="evidence" value="ECO:0007669"/>
    <property type="project" value="InterPro"/>
</dbReference>
<accession>A0A8J4FP00</accession>
<keyword evidence="11" id="KW-0496">Mitochondrion</keyword>
<comment type="caution">
    <text evidence="18">The sequence shown here is derived from an EMBL/GenBank/DDBJ whole genome shotgun (WGS) entry which is preliminary data.</text>
</comment>
<dbReference type="Proteomes" id="UP000722791">
    <property type="component" value="Unassembled WGS sequence"/>
</dbReference>
<keyword evidence="8" id="KW-0808">Transferase</keyword>
<evidence type="ECO:0000256" key="5">
    <source>
        <dbReference type="ARBA" id="ARBA00011484"/>
    </source>
</evidence>